<keyword evidence="1" id="KW-1133">Transmembrane helix</keyword>
<keyword evidence="1" id="KW-0812">Transmembrane</keyword>
<evidence type="ECO:0000256" key="1">
    <source>
        <dbReference type="SAM" id="Phobius"/>
    </source>
</evidence>
<sequence length="89" mass="10420">MIDDKKGLYTILFFGVTGPVFVLLGAMKFFNFNDWEGVSFTSIGFLFTMFYMNYLESKAGISNTLIWIRSILSIVLFYFIAYFFFILKQ</sequence>
<dbReference type="AlphaFoldDB" id="A0A285CM11"/>
<gene>
    <name evidence="2" type="ORF">SAMN05877753_102609</name>
</gene>
<organism evidence="2 3">
    <name type="scientific">Bacillus oleivorans</name>
    <dbReference type="NCBI Taxonomy" id="1448271"/>
    <lineage>
        <taxon>Bacteria</taxon>
        <taxon>Bacillati</taxon>
        <taxon>Bacillota</taxon>
        <taxon>Bacilli</taxon>
        <taxon>Bacillales</taxon>
        <taxon>Bacillaceae</taxon>
        <taxon>Bacillus</taxon>
    </lineage>
</organism>
<dbReference type="Proteomes" id="UP000219546">
    <property type="component" value="Unassembled WGS sequence"/>
</dbReference>
<evidence type="ECO:0000313" key="3">
    <source>
        <dbReference type="Proteomes" id="UP000219546"/>
    </source>
</evidence>
<evidence type="ECO:0008006" key="4">
    <source>
        <dbReference type="Google" id="ProtNLM"/>
    </source>
</evidence>
<feature type="transmembrane region" description="Helical" evidence="1">
    <location>
        <begin position="66"/>
        <end position="87"/>
    </location>
</feature>
<dbReference type="OrthoDB" id="2428552at2"/>
<protein>
    <recommendedName>
        <fullName evidence="4">EamA-like transporter family protein</fullName>
    </recommendedName>
</protein>
<reference evidence="2 3" key="1">
    <citation type="submission" date="2017-08" db="EMBL/GenBank/DDBJ databases">
        <authorList>
            <person name="de Groot N.N."/>
        </authorList>
    </citation>
    <scope>NUCLEOTIDE SEQUENCE [LARGE SCALE GENOMIC DNA]</scope>
    <source>
        <strain evidence="2 3">JC228</strain>
    </source>
</reference>
<evidence type="ECO:0000313" key="2">
    <source>
        <dbReference type="EMBL" id="SNX68589.1"/>
    </source>
</evidence>
<dbReference type="RefSeq" id="WP_097157771.1">
    <property type="nucleotide sequence ID" value="NZ_JBEPMQ010000001.1"/>
</dbReference>
<feature type="transmembrane region" description="Helical" evidence="1">
    <location>
        <begin position="7"/>
        <end position="31"/>
    </location>
</feature>
<accession>A0A285CM11</accession>
<proteinExistence type="predicted"/>
<dbReference type="EMBL" id="OAOP01000002">
    <property type="protein sequence ID" value="SNX68589.1"/>
    <property type="molecule type" value="Genomic_DNA"/>
</dbReference>
<feature type="transmembrane region" description="Helical" evidence="1">
    <location>
        <begin position="37"/>
        <end position="54"/>
    </location>
</feature>
<name>A0A285CM11_9BACI</name>
<keyword evidence="1" id="KW-0472">Membrane</keyword>
<keyword evidence="3" id="KW-1185">Reference proteome</keyword>